<dbReference type="InterPro" id="IPR036291">
    <property type="entry name" value="NAD(P)-bd_dom_sf"/>
</dbReference>
<dbReference type="PIRSF" id="PIRSF000193">
    <property type="entry name" value="Pyrrol-5-carb_rd"/>
    <property type="match status" value="1"/>
</dbReference>
<dbReference type="EMBL" id="JBGEWD010000006">
    <property type="protein sequence ID" value="MEY8000185.1"/>
    <property type="molecule type" value="Genomic_DNA"/>
</dbReference>
<dbReference type="EC" id="1.5.1.2" evidence="5 6"/>
<protein>
    <recommendedName>
        <fullName evidence="5 6">Pyrroline-5-carboxylate reductase</fullName>
        <shortName evidence="5">P5C reductase</shortName>
        <shortName evidence="5">P5CR</shortName>
        <ecNumber evidence="5 6">1.5.1.2</ecNumber>
    </recommendedName>
    <alternativeName>
        <fullName evidence="5">PCA reductase</fullName>
    </alternativeName>
</protein>
<dbReference type="Gene3D" id="3.40.50.720">
    <property type="entry name" value="NAD(P)-binding Rossmann-like Domain"/>
    <property type="match status" value="1"/>
</dbReference>
<sequence>MTLGKKIGFIGAGQMGEAIIRGLLHSGLFASDEIYAVDASSSRLEYLKDNLKVCNIASDGKKGYKYLVDNCDIVVFSIKPQVLKEVLGSLKDLDWDREKQFVISIVGGINTSFIEKYLMDKVPVVRVIPNTPMLVNAGASGVAGGKTASEEHTELTLKIFGALGLTFHVPENLIDSVMAISGCGPAYIYMLIEAMADGGVELGIPRNIAQTLAAQTVMGSAKMVLETGEHPGRLKDNVCSPGGSTIAGVRTLEQGKFRGTVMNAVEAGKTKMEEVAEKSK</sequence>
<comment type="catalytic activity">
    <reaction evidence="5">
        <text>L-proline + NAD(+) = (S)-1-pyrroline-5-carboxylate + NADH + 2 H(+)</text>
        <dbReference type="Rhea" id="RHEA:14105"/>
        <dbReference type="ChEBI" id="CHEBI:15378"/>
        <dbReference type="ChEBI" id="CHEBI:17388"/>
        <dbReference type="ChEBI" id="CHEBI:57540"/>
        <dbReference type="ChEBI" id="CHEBI:57945"/>
        <dbReference type="ChEBI" id="CHEBI:60039"/>
        <dbReference type="EC" id="1.5.1.2"/>
    </reaction>
</comment>
<dbReference type="SUPFAM" id="SSF48179">
    <property type="entry name" value="6-phosphogluconate dehydrogenase C-terminal domain-like"/>
    <property type="match status" value="1"/>
</dbReference>
<evidence type="ECO:0000256" key="1">
    <source>
        <dbReference type="ARBA" id="ARBA00005525"/>
    </source>
</evidence>
<reference evidence="10 11" key="1">
    <citation type="submission" date="2024-08" db="EMBL/GenBank/DDBJ databases">
        <title>Clostridium lapicellarii sp. nov., and Clostridium renhuaiense sp. nov., two species isolated from the mud in a fermentation cellar used for producing sauce-flavour Chinese liquors.</title>
        <authorList>
            <person name="Yang F."/>
            <person name="Wang H."/>
            <person name="Chen L.Q."/>
            <person name="Zhou N."/>
            <person name="Lu J.J."/>
            <person name="Pu X.X."/>
            <person name="Wan B."/>
            <person name="Wang L."/>
            <person name="Liu S.J."/>
        </authorList>
    </citation>
    <scope>NUCLEOTIDE SEQUENCE [LARGE SCALE GENOMIC DNA]</scope>
    <source>
        <strain evidence="10 11">MT-5</strain>
    </source>
</reference>
<name>A0ABV4BN20_9CLOT</name>
<keyword evidence="2 5" id="KW-0641">Proline biosynthesis</keyword>
<dbReference type="PROSITE" id="PS00521">
    <property type="entry name" value="P5CR"/>
    <property type="match status" value="1"/>
</dbReference>
<evidence type="ECO:0000256" key="5">
    <source>
        <dbReference type="HAMAP-Rule" id="MF_01925"/>
    </source>
</evidence>
<evidence type="ECO:0000313" key="11">
    <source>
        <dbReference type="Proteomes" id="UP001564657"/>
    </source>
</evidence>
<evidence type="ECO:0000259" key="9">
    <source>
        <dbReference type="Pfam" id="PF14748"/>
    </source>
</evidence>
<feature type="domain" description="Pyrroline-5-carboxylate reductase dimerisation" evidence="9">
    <location>
        <begin position="171"/>
        <end position="274"/>
    </location>
</feature>
<evidence type="ECO:0000256" key="7">
    <source>
        <dbReference type="RuleBase" id="RU003903"/>
    </source>
</evidence>
<dbReference type="Proteomes" id="UP001564657">
    <property type="component" value="Unassembled WGS sequence"/>
</dbReference>
<evidence type="ECO:0000256" key="4">
    <source>
        <dbReference type="ARBA" id="ARBA00023002"/>
    </source>
</evidence>
<gene>
    <name evidence="5 10" type="primary">proC</name>
    <name evidence="10" type="ORF">AB8U03_08245</name>
</gene>
<dbReference type="RefSeq" id="WP_369704070.1">
    <property type="nucleotide sequence ID" value="NZ_JBGEWD010000006.1"/>
</dbReference>
<dbReference type="Pfam" id="PF14748">
    <property type="entry name" value="P5CR_dimer"/>
    <property type="match status" value="1"/>
</dbReference>
<comment type="catalytic activity">
    <reaction evidence="5 7">
        <text>L-proline + NADP(+) = (S)-1-pyrroline-5-carboxylate + NADPH + 2 H(+)</text>
        <dbReference type="Rhea" id="RHEA:14109"/>
        <dbReference type="ChEBI" id="CHEBI:15378"/>
        <dbReference type="ChEBI" id="CHEBI:17388"/>
        <dbReference type="ChEBI" id="CHEBI:57783"/>
        <dbReference type="ChEBI" id="CHEBI:58349"/>
        <dbReference type="ChEBI" id="CHEBI:60039"/>
        <dbReference type="EC" id="1.5.1.2"/>
    </reaction>
</comment>
<comment type="subcellular location">
    <subcellularLocation>
        <location evidence="5">Cytoplasm</location>
    </subcellularLocation>
</comment>
<dbReference type="InterPro" id="IPR000304">
    <property type="entry name" value="Pyrroline-COOH_reductase"/>
</dbReference>
<evidence type="ECO:0000256" key="6">
    <source>
        <dbReference type="NCBIfam" id="TIGR00112"/>
    </source>
</evidence>
<comment type="function">
    <text evidence="5">Catalyzes the reduction of 1-pyrroline-5-carboxylate (PCA) to L-proline.</text>
</comment>
<evidence type="ECO:0000256" key="3">
    <source>
        <dbReference type="ARBA" id="ARBA00022857"/>
    </source>
</evidence>
<dbReference type="PANTHER" id="PTHR11645:SF0">
    <property type="entry name" value="PYRROLINE-5-CARBOXYLATE REDUCTASE 3"/>
    <property type="match status" value="1"/>
</dbReference>
<feature type="domain" description="Pyrroline-5-carboxylate reductase catalytic N-terminal" evidence="8">
    <location>
        <begin position="6"/>
        <end position="106"/>
    </location>
</feature>
<dbReference type="Pfam" id="PF03807">
    <property type="entry name" value="F420_oxidored"/>
    <property type="match status" value="1"/>
</dbReference>
<keyword evidence="4 5" id="KW-0560">Oxidoreductase</keyword>
<comment type="pathway">
    <text evidence="5 7">Amino-acid biosynthesis; L-proline biosynthesis; L-proline from L-glutamate 5-semialdehyde: step 1/1.</text>
</comment>
<comment type="caution">
    <text evidence="10">The sequence shown here is derived from an EMBL/GenBank/DDBJ whole genome shotgun (WGS) entry which is preliminary data.</text>
</comment>
<dbReference type="PANTHER" id="PTHR11645">
    <property type="entry name" value="PYRROLINE-5-CARBOXYLATE REDUCTASE"/>
    <property type="match status" value="1"/>
</dbReference>
<dbReference type="InterPro" id="IPR029036">
    <property type="entry name" value="P5CR_dimer"/>
</dbReference>
<keyword evidence="5 7" id="KW-0028">Amino-acid biosynthesis</keyword>
<evidence type="ECO:0000313" key="10">
    <source>
        <dbReference type="EMBL" id="MEY8000185.1"/>
    </source>
</evidence>
<dbReference type="InterPro" id="IPR053790">
    <property type="entry name" value="P5CR-like_CS"/>
</dbReference>
<proteinExistence type="inferred from homology"/>
<dbReference type="HAMAP" id="MF_01925">
    <property type="entry name" value="P5C_reductase"/>
    <property type="match status" value="1"/>
</dbReference>
<dbReference type="Gene3D" id="1.10.3730.10">
    <property type="entry name" value="ProC C-terminal domain-like"/>
    <property type="match status" value="1"/>
</dbReference>
<comment type="similarity">
    <text evidence="1 5 7">Belongs to the pyrroline-5-carboxylate reductase family.</text>
</comment>
<dbReference type="InterPro" id="IPR008927">
    <property type="entry name" value="6-PGluconate_DH-like_C_sf"/>
</dbReference>
<accession>A0ABV4BN20</accession>
<keyword evidence="3 5" id="KW-0521">NADP</keyword>
<dbReference type="InterPro" id="IPR028939">
    <property type="entry name" value="P5C_Rdtase_cat_N"/>
</dbReference>
<dbReference type="GO" id="GO:0004735">
    <property type="term" value="F:pyrroline-5-carboxylate reductase activity"/>
    <property type="evidence" value="ECO:0007669"/>
    <property type="project" value="UniProtKB-EC"/>
</dbReference>
<keyword evidence="5" id="KW-0963">Cytoplasm</keyword>
<evidence type="ECO:0000259" key="8">
    <source>
        <dbReference type="Pfam" id="PF03807"/>
    </source>
</evidence>
<keyword evidence="11" id="KW-1185">Reference proteome</keyword>
<dbReference type="NCBIfam" id="TIGR00112">
    <property type="entry name" value="proC"/>
    <property type="match status" value="1"/>
</dbReference>
<organism evidence="10 11">
    <name type="scientific">Clostridium moutaii</name>
    <dbReference type="NCBI Taxonomy" id="3240932"/>
    <lineage>
        <taxon>Bacteria</taxon>
        <taxon>Bacillati</taxon>
        <taxon>Bacillota</taxon>
        <taxon>Clostridia</taxon>
        <taxon>Eubacteriales</taxon>
        <taxon>Clostridiaceae</taxon>
        <taxon>Clostridium</taxon>
    </lineage>
</organism>
<dbReference type="SUPFAM" id="SSF51735">
    <property type="entry name" value="NAD(P)-binding Rossmann-fold domains"/>
    <property type="match status" value="1"/>
</dbReference>
<evidence type="ECO:0000256" key="2">
    <source>
        <dbReference type="ARBA" id="ARBA00022650"/>
    </source>
</evidence>